<evidence type="ECO:0000313" key="5">
    <source>
        <dbReference type="Proteomes" id="UP000180175"/>
    </source>
</evidence>
<dbReference type="KEGG" id="aia:AWH56_005265"/>
<dbReference type="Proteomes" id="UP000180175">
    <property type="component" value="Chromosome"/>
</dbReference>
<dbReference type="GO" id="GO:0003676">
    <property type="term" value="F:nucleic acid binding"/>
    <property type="evidence" value="ECO:0007669"/>
    <property type="project" value="InterPro"/>
</dbReference>
<dbReference type="OrthoDB" id="2873040at2"/>
<dbReference type="EMBL" id="LQXD01000157">
    <property type="protein sequence ID" value="OIJ09047.1"/>
    <property type="molecule type" value="Genomic_DNA"/>
</dbReference>
<accession>A0A1S2LBB4</accession>
<dbReference type="CDD" id="cd00085">
    <property type="entry name" value="HNHc"/>
    <property type="match status" value="1"/>
</dbReference>
<evidence type="ECO:0000259" key="1">
    <source>
        <dbReference type="SMART" id="SM00507"/>
    </source>
</evidence>
<sequence>MDNITTIEKLAKKNEKYNCEYCGKEFERTVTKGRKKRFCDDNCRVYAKNLRFKNKYEHTCKQCGSIFTSHRKNDIYCSVSCQATYRSNQTVEIKCKQCGHTFAGKKGLNYCSDECKYETRICPQCSKKFKVPRNWVYKKTFCSRKCQGRSEAKHISTCENCSSEFTGRNNRMNKFCSRKCFYEKLGYEEHNVKRTNHLSDASSIKRAIENGVEYEHIDVLEVFERDKWTCGICGDVVDDSLVYPDTMSASLDHIIPLSRGGSHTYENVQCSHLKCNIKKYNH</sequence>
<dbReference type="Pfam" id="PF01844">
    <property type="entry name" value="HNH"/>
    <property type="match status" value="1"/>
</dbReference>
<keyword evidence="4" id="KW-0540">Nuclease</keyword>
<reference evidence="3 5" key="1">
    <citation type="submission" date="2016-10" db="EMBL/GenBank/DDBJ databases">
        <title>Draft genome sequences of four alkaliphilic bacteria belonging to the Anaerobacillus genus.</title>
        <authorList>
            <person name="Bassil N.M."/>
            <person name="Lloyd J.R."/>
        </authorList>
    </citation>
    <scope>NUCLEOTIDE SEQUENCE [LARGE SCALE GENOMIC DNA]</scope>
    <source>
        <strain evidence="3 5">NB2006</strain>
    </source>
</reference>
<dbReference type="InterPro" id="IPR011017">
    <property type="entry name" value="TRASH_dom"/>
</dbReference>
<dbReference type="SMART" id="SM00507">
    <property type="entry name" value="HNHc"/>
    <property type="match status" value="1"/>
</dbReference>
<feature type="domain" description="HNH nuclease" evidence="1">
    <location>
        <begin position="217"/>
        <end position="277"/>
    </location>
</feature>
<dbReference type="GO" id="GO:0008270">
    <property type="term" value="F:zinc ion binding"/>
    <property type="evidence" value="ECO:0007669"/>
    <property type="project" value="InterPro"/>
</dbReference>
<evidence type="ECO:0000313" key="3">
    <source>
        <dbReference type="EMBL" id="OIJ09047.1"/>
    </source>
</evidence>
<dbReference type="GO" id="GO:0004519">
    <property type="term" value="F:endonuclease activity"/>
    <property type="evidence" value="ECO:0007669"/>
    <property type="project" value="UniProtKB-KW"/>
</dbReference>
<reference evidence="4 5" key="3">
    <citation type="journal article" date="2019" name="Int. J. Syst. Evol. Microbiol.">
        <title>Anaerobacillus isosaccharinicus sp. nov., an alkaliphilic bacterium which degrades isosaccharinic acid.</title>
        <authorList>
            <person name="Bassil N.M."/>
            <person name="Lloyd J.R."/>
        </authorList>
    </citation>
    <scope>NUCLEOTIDE SEQUENCE [LARGE SCALE GENOMIC DNA]</scope>
    <source>
        <strain evidence="4 5">NB2006</strain>
    </source>
</reference>
<dbReference type="InterPro" id="IPR002711">
    <property type="entry name" value="HNH"/>
</dbReference>
<protein>
    <submittedName>
        <fullName evidence="4">HNH endonuclease</fullName>
    </submittedName>
</protein>
<dbReference type="EMBL" id="CP063356">
    <property type="protein sequence ID" value="QOY37053.1"/>
    <property type="molecule type" value="Genomic_DNA"/>
</dbReference>
<dbReference type="SMART" id="SM00746">
    <property type="entry name" value="TRASH"/>
    <property type="match status" value="4"/>
</dbReference>
<feature type="domain" description="TRASH" evidence="2">
    <location>
        <begin position="60"/>
        <end position="89"/>
    </location>
</feature>
<dbReference type="Gene3D" id="1.10.30.50">
    <property type="match status" value="1"/>
</dbReference>
<organism evidence="3 5">
    <name type="scientific">Anaerobacillus isosaccharinicus</name>
    <dbReference type="NCBI Taxonomy" id="1532552"/>
    <lineage>
        <taxon>Bacteria</taxon>
        <taxon>Bacillati</taxon>
        <taxon>Bacillota</taxon>
        <taxon>Bacilli</taxon>
        <taxon>Bacillales</taxon>
        <taxon>Bacillaceae</taxon>
        <taxon>Anaerobacillus</taxon>
    </lineage>
</organism>
<feature type="domain" description="TRASH" evidence="2">
    <location>
        <begin position="19"/>
        <end position="51"/>
    </location>
</feature>
<reference evidence="4" key="4">
    <citation type="submission" date="2020-10" db="EMBL/GenBank/DDBJ databases">
        <authorList>
            <person name="Bassil N.M."/>
            <person name="Lloyd J.R."/>
        </authorList>
    </citation>
    <scope>NUCLEOTIDE SEQUENCE</scope>
    <source>
        <strain evidence="4">NB2006</strain>
    </source>
</reference>
<dbReference type="InterPro" id="IPR003615">
    <property type="entry name" value="HNH_nuc"/>
</dbReference>
<proteinExistence type="predicted"/>
<keyword evidence="5" id="KW-1185">Reference proteome</keyword>
<reference evidence="4 5" key="2">
    <citation type="journal article" date="2017" name="Genome Announc.">
        <title>Draft Genome Sequences of Four Alkaliphilic Bacteria Belonging to the Anaerobacillus Genus.</title>
        <authorList>
            <person name="Bassil N.M."/>
            <person name="Lloyd J.R."/>
        </authorList>
    </citation>
    <scope>NUCLEOTIDE SEQUENCE [LARGE SCALE GENOMIC DNA]</scope>
    <source>
        <strain evidence="4 5">NB2006</strain>
    </source>
</reference>
<keyword evidence="4" id="KW-0255">Endonuclease</keyword>
<evidence type="ECO:0000313" key="4">
    <source>
        <dbReference type="EMBL" id="QOY37053.1"/>
    </source>
</evidence>
<gene>
    <name evidence="4" type="ORF">AWH56_005265</name>
    <name evidence="3" type="ORF">AWH56_18205</name>
</gene>
<evidence type="ECO:0000259" key="2">
    <source>
        <dbReference type="SMART" id="SM00746"/>
    </source>
</evidence>
<keyword evidence="4" id="KW-0378">Hydrolase</keyword>
<dbReference type="RefSeq" id="WP_071318384.1">
    <property type="nucleotide sequence ID" value="NZ_CP063356.2"/>
</dbReference>
<dbReference type="AlphaFoldDB" id="A0A1S2LBB4"/>
<feature type="domain" description="TRASH" evidence="2">
    <location>
        <begin position="158"/>
        <end position="185"/>
    </location>
</feature>
<feature type="domain" description="TRASH" evidence="2">
    <location>
        <begin position="122"/>
        <end position="154"/>
    </location>
</feature>
<name>A0A1S2LBB4_9BACI</name>